<feature type="region of interest" description="Disordered" evidence="1">
    <location>
        <begin position="29"/>
        <end position="61"/>
    </location>
</feature>
<gene>
    <name evidence="2" type="ORF">EFQ99_02560</name>
</gene>
<protein>
    <submittedName>
        <fullName evidence="2">Uncharacterized protein</fullName>
    </submittedName>
</protein>
<accession>A0A3S0T8E6</accession>
<dbReference type="Proteomes" id="UP000278823">
    <property type="component" value="Unassembled WGS sequence"/>
</dbReference>
<sequence>MIRVTRGYVEYQFPNDARLTNSHPRRLAARMGAHEPQSAGGRPSLPGDVSKGLALATTAGL</sequence>
<keyword evidence="3" id="KW-1185">Reference proteome</keyword>
<evidence type="ECO:0000256" key="1">
    <source>
        <dbReference type="SAM" id="MobiDB-lite"/>
    </source>
</evidence>
<dbReference type="EMBL" id="RJTH01000001">
    <property type="protein sequence ID" value="RUM27104.1"/>
    <property type="molecule type" value="Genomic_DNA"/>
</dbReference>
<evidence type="ECO:0000313" key="2">
    <source>
        <dbReference type="EMBL" id="RUM27104.1"/>
    </source>
</evidence>
<proteinExistence type="predicted"/>
<evidence type="ECO:0000313" key="3">
    <source>
        <dbReference type="Proteomes" id="UP000278823"/>
    </source>
</evidence>
<organism evidence="2 3">
    <name type="scientific">Rhizobium vallis</name>
    <dbReference type="NCBI Taxonomy" id="634290"/>
    <lineage>
        <taxon>Bacteria</taxon>
        <taxon>Pseudomonadati</taxon>
        <taxon>Pseudomonadota</taxon>
        <taxon>Alphaproteobacteria</taxon>
        <taxon>Hyphomicrobiales</taxon>
        <taxon>Rhizobiaceae</taxon>
        <taxon>Rhizobium/Agrobacterium group</taxon>
        <taxon>Rhizobium</taxon>
    </lineage>
</organism>
<comment type="caution">
    <text evidence="2">The sequence shown here is derived from an EMBL/GenBank/DDBJ whole genome shotgun (WGS) entry which is preliminary data.</text>
</comment>
<name>A0A3S0T8E6_9HYPH</name>
<reference evidence="3" key="1">
    <citation type="submission" date="2018-11" db="EMBL/GenBank/DDBJ databases">
        <title>Rhizobium chutanense sp. nov., isolated from root nodules of Phaseolus vulgaris in China.</title>
        <authorList>
            <person name="Huo Y."/>
        </authorList>
    </citation>
    <scope>NUCLEOTIDE SEQUENCE [LARGE SCALE GENOMIC DNA]</scope>
    <source>
        <strain evidence="3">CCBAU 65647</strain>
    </source>
</reference>
<dbReference type="AlphaFoldDB" id="A0A3S0T8E6"/>